<dbReference type="EMBL" id="LAZR01004192">
    <property type="protein sequence ID" value="KKN10920.1"/>
    <property type="molecule type" value="Genomic_DNA"/>
</dbReference>
<keyword evidence="2" id="KW-0408">Iron</keyword>
<reference evidence="7" key="1">
    <citation type="journal article" date="2015" name="Nature">
        <title>Complex archaea that bridge the gap between prokaryotes and eukaryotes.</title>
        <authorList>
            <person name="Spang A."/>
            <person name="Saw J.H."/>
            <person name="Jorgensen S.L."/>
            <person name="Zaremba-Niedzwiedzka K."/>
            <person name="Martijn J."/>
            <person name="Lind A.E."/>
            <person name="van Eijk R."/>
            <person name="Schleper C."/>
            <person name="Guy L."/>
            <person name="Ettema T.J."/>
        </authorList>
    </citation>
    <scope>NUCLEOTIDE SEQUENCE</scope>
</reference>
<sequence>MSDKSKEFYEFVQKKIEKLHEEGSLEKKFGDFWKMVSDLKYNQYDLRLFYNDTSREFVEKYKDRLVKMREDFIQNMDYYVENCIKIMRNTNKFKVHYAKTNEEAQQLFLEELGDSKVIYKSKSVEAKDIGIIDVLKENNIQIKETDLGDVLVQLFDYKLPSFQIGPGVHFTIDEIVSKIKEVHGVELEPKASAIVEYYRKTYRKELLNEVKVSLTSANVISAEDGTIILGENEGNISLLTRATEKHIVVCGISKIVPTLLDAVLVAKLQSRINNISFAYISLISAPSNTSDIRGTSVQGMYGAKEVVVILVDDWRTKALKDNLIFKDFLKCIGCRSCIYICTASRAFGNIYASKYGLGATAIIRDYIHNGIEAAVKDGVFLCTGCENCYHWCPVSLNLSEIMKSLKKEANRVGLCPPPLKKYEEKILKNKNPFN</sequence>
<dbReference type="InterPro" id="IPR037171">
    <property type="entry name" value="NagB/RpiA_transferase-like"/>
</dbReference>
<keyword evidence="2" id="KW-0004">4Fe-4S</keyword>
<feature type="domain" description="LUD" evidence="5">
    <location>
        <begin position="89"/>
        <end position="311"/>
    </location>
</feature>
<feature type="domain" description="4Fe-4S ferredoxin-type" evidence="6">
    <location>
        <begin position="329"/>
        <end position="395"/>
    </location>
</feature>
<keyword evidence="2" id="KW-0479">Metal-binding</keyword>
<dbReference type="InterPro" id="IPR009051">
    <property type="entry name" value="Helical_ferredxn"/>
</dbReference>
<proteinExistence type="predicted"/>
<dbReference type="GO" id="GO:0051539">
    <property type="term" value="F:4 iron, 4 sulfur cluster binding"/>
    <property type="evidence" value="ECO:0007669"/>
    <property type="project" value="UniProtKB-KW"/>
</dbReference>
<accession>A0A0F9MUD9</accession>
<dbReference type="AlphaFoldDB" id="A0A0F9MUD9"/>
<dbReference type="InterPro" id="IPR017896">
    <property type="entry name" value="4Fe4S_Fe-S-bd"/>
</dbReference>
<dbReference type="InterPro" id="IPR004452">
    <property type="entry name" value="LutB/LldF"/>
</dbReference>
<keyword evidence="1" id="KW-0813">Transport</keyword>
<dbReference type="Gene3D" id="3.40.50.10420">
    <property type="entry name" value="NagB/RpiA/CoA transferase-like"/>
    <property type="match status" value="1"/>
</dbReference>
<dbReference type="SUPFAM" id="SSF100950">
    <property type="entry name" value="NagB/RpiA/CoA transferase-like"/>
    <property type="match status" value="1"/>
</dbReference>
<keyword evidence="4" id="KW-0249">Electron transport</keyword>
<comment type="caution">
    <text evidence="7">The sequence shown here is derived from an EMBL/GenBank/DDBJ whole genome shotgun (WGS) entry which is preliminary data.</text>
</comment>
<evidence type="ECO:0000256" key="4">
    <source>
        <dbReference type="ARBA" id="ARBA00022982"/>
    </source>
</evidence>
<evidence type="ECO:0000256" key="3">
    <source>
        <dbReference type="ARBA" id="ARBA00022737"/>
    </source>
</evidence>
<dbReference type="Gene3D" id="1.10.1060.10">
    <property type="entry name" value="Alpha-helical ferredoxin"/>
    <property type="match status" value="1"/>
</dbReference>
<name>A0A0F9MUD9_9ZZZZ</name>
<dbReference type="GO" id="GO:0006089">
    <property type="term" value="P:lactate metabolic process"/>
    <property type="evidence" value="ECO:0007669"/>
    <property type="project" value="InterPro"/>
</dbReference>
<dbReference type="PANTHER" id="PTHR47153:SF2">
    <property type="entry name" value="LACTATE UTILIZATION PROTEIN B"/>
    <property type="match status" value="1"/>
</dbReference>
<evidence type="ECO:0000259" key="5">
    <source>
        <dbReference type="Pfam" id="PF02589"/>
    </source>
</evidence>
<dbReference type="InterPro" id="IPR003741">
    <property type="entry name" value="LUD_dom"/>
</dbReference>
<organism evidence="7">
    <name type="scientific">marine sediment metagenome</name>
    <dbReference type="NCBI Taxonomy" id="412755"/>
    <lineage>
        <taxon>unclassified sequences</taxon>
        <taxon>metagenomes</taxon>
        <taxon>ecological metagenomes</taxon>
    </lineage>
</organism>
<dbReference type="Pfam" id="PF02589">
    <property type="entry name" value="LUD_dom"/>
    <property type="match status" value="1"/>
</dbReference>
<keyword evidence="3" id="KW-0677">Repeat</keyword>
<dbReference type="PROSITE" id="PS00198">
    <property type="entry name" value="4FE4S_FER_1"/>
    <property type="match status" value="1"/>
</dbReference>
<dbReference type="SUPFAM" id="SSF46548">
    <property type="entry name" value="alpha-helical ferredoxin"/>
    <property type="match status" value="1"/>
</dbReference>
<evidence type="ECO:0000256" key="2">
    <source>
        <dbReference type="ARBA" id="ARBA00022485"/>
    </source>
</evidence>
<dbReference type="PANTHER" id="PTHR47153">
    <property type="entry name" value="LACTATE UTILIZATION PROTEIN B"/>
    <property type="match status" value="1"/>
</dbReference>
<evidence type="ECO:0000313" key="7">
    <source>
        <dbReference type="EMBL" id="KKN10920.1"/>
    </source>
</evidence>
<evidence type="ECO:0008006" key="8">
    <source>
        <dbReference type="Google" id="ProtNLM"/>
    </source>
</evidence>
<keyword evidence="2" id="KW-0411">Iron-sulfur</keyword>
<evidence type="ECO:0000256" key="1">
    <source>
        <dbReference type="ARBA" id="ARBA00022448"/>
    </source>
</evidence>
<protein>
    <recommendedName>
        <fullName evidence="8">Lactate utilization protein</fullName>
    </recommendedName>
</protein>
<gene>
    <name evidence="7" type="ORF">LCGC14_1031720</name>
</gene>
<dbReference type="Pfam" id="PF13183">
    <property type="entry name" value="Fer4_8"/>
    <property type="match status" value="1"/>
</dbReference>
<dbReference type="InterPro" id="IPR017900">
    <property type="entry name" value="4Fe4S_Fe_S_CS"/>
</dbReference>
<evidence type="ECO:0000259" key="6">
    <source>
        <dbReference type="Pfam" id="PF13183"/>
    </source>
</evidence>
<dbReference type="InterPro" id="IPR024185">
    <property type="entry name" value="FTHF_cligase-like_sf"/>
</dbReference>